<evidence type="ECO:0000313" key="3">
    <source>
        <dbReference type="EMBL" id="SDQ75313.1"/>
    </source>
</evidence>
<dbReference type="OrthoDB" id="5193416at2"/>
<dbReference type="STRING" id="47312.SAMN04489765_1708"/>
<organism evidence="3 4">
    <name type="scientific">Tsukamurella pulmonis</name>
    <dbReference type="NCBI Taxonomy" id="47312"/>
    <lineage>
        <taxon>Bacteria</taxon>
        <taxon>Bacillati</taxon>
        <taxon>Actinomycetota</taxon>
        <taxon>Actinomycetes</taxon>
        <taxon>Mycobacteriales</taxon>
        <taxon>Tsukamurellaceae</taxon>
        <taxon>Tsukamurella</taxon>
    </lineage>
</organism>
<gene>
    <name evidence="3" type="ORF">SAMN04489765_1708</name>
</gene>
<feature type="transmembrane region" description="Helical" evidence="2">
    <location>
        <begin position="6"/>
        <end position="27"/>
    </location>
</feature>
<sequence>MSLLNIVGGITVIATIVVVVLCVISMATGRNEKYQQPGEYKLGEPWTREPMLFSAVDEAPVGPHGAHHGDDHAADNENLIGGAARGKW</sequence>
<dbReference type="EMBL" id="FNLF01000002">
    <property type="protein sequence ID" value="SDQ75313.1"/>
    <property type="molecule type" value="Genomic_DNA"/>
</dbReference>
<reference evidence="4" key="1">
    <citation type="submission" date="2016-10" db="EMBL/GenBank/DDBJ databases">
        <authorList>
            <person name="Varghese N."/>
            <person name="Submissions S."/>
        </authorList>
    </citation>
    <scope>NUCLEOTIDE SEQUENCE [LARGE SCALE GENOMIC DNA]</scope>
    <source>
        <strain evidence="4">DSM 44142</strain>
    </source>
</reference>
<name>A0A1H1DFM9_9ACTN</name>
<dbReference type="RefSeq" id="WP_068536358.1">
    <property type="nucleotide sequence ID" value="NZ_AP025457.1"/>
</dbReference>
<dbReference type="AlphaFoldDB" id="A0A1H1DFM9"/>
<keyword evidence="4" id="KW-1185">Reference proteome</keyword>
<dbReference type="Proteomes" id="UP000183053">
    <property type="component" value="Unassembled WGS sequence"/>
</dbReference>
<protein>
    <submittedName>
        <fullName evidence="3">Uncharacterized protein</fullName>
    </submittedName>
</protein>
<proteinExistence type="predicted"/>
<feature type="region of interest" description="Disordered" evidence="1">
    <location>
        <begin position="58"/>
        <end position="88"/>
    </location>
</feature>
<evidence type="ECO:0000313" key="4">
    <source>
        <dbReference type="Proteomes" id="UP000183053"/>
    </source>
</evidence>
<keyword evidence="2" id="KW-0812">Transmembrane</keyword>
<evidence type="ECO:0000256" key="1">
    <source>
        <dbReference type="SAM" id="MobiDB-lite"/>
    </source>
</evidence>
<keyword evidence="2" id="KW-0472">Membrane</keyword>
<keyword evidence="2" id="KW-1133">Transmembrane helix</keyword>
<evidence type="ECO:0000256" key="2">
    <source>
        <dbReference type="SAM" id="Phobius"/>
    </source>
</evidence>
<accession>A0A1H1DFM9</accession>